<dbReference type="InterPro" id="IPR024645">
    <property type="entry name" value="Mitochondr_Som1"/>
</dbReference>
<dbReference type="Proteomes" id="UP000307440">
    <property type="component" value="Unassembled WGS sequence"/>
</dbReference>
<name>A0A5C3L756_COPMA</name>
<reference evidence="1 2" key="1">
    <citation type="journal article" date="2019" name="Nat. Ecol. Evol.">
        <title>Megaphylogeny resolves global patterns of mushroom evolution.</title>
        <authorList>
            <person name="Varga T."/>
            <person name="Krizsan K."/>
            <person name="Foldi C."/>
            <person name="Dima B."/>
            <person name="Sanchez-Garcia M."/>
            <person name="Sanchez-Ramirez S."/>
            <person name="Szollosi G.J."/>
            <person name="Szarkandi J.G."/>
            <person name="Papp V."/>
            <person name="Albert L."/>
            <person name="Andreopoulos W."/>
            <person name="Angelini C."/>
            <person name="Antonin V."/>
            <person name="Barry K.W."/>
            <person name="Bougher N.L."/>
            <person name="Buchanan P."/>
            <person name="Buyck B."/>
            <person name="Bense V."/>
            <person name="Catcheside P."/>
            <person name="Chovatia M."/>
            <person name="Cooper J."/>
            <person name="Damon W."/>
            <person name="Desjardin D."/>
            <person name="Finy P."/>
            <person name="Geml J."/>
            <person name="Haridas S."/>
            <person name="Hughes K."/>
            <person name="Justo A."/>
            <person name="Karasinski D."/>
            <person name="Kautmanova I."/>
            <person name="Kiss B."/>
            <person name="Kocsube S."/>
            <person name="Kotiranta H."/>
            <person name="LaButti K.M."/>
            <person name="Lechner B.E."/>
            <person name="Liimatainen K."/>
            <person name="Lipzen A."/>
            <person name="Lukacs Z."/>
            <person name="Mihaltcheva S."/>
            <person name="Morgado L.N."/>
            <person name="Niskanen T."/>
            <person name="Noordeloos M.E."/>
            <person name="Ohm R.A."/>
            <person name="Ortiz-Santana B."/>
            <person name="Ovrebo C."/>
            <person name="Racz N."/>
            <person name="Riley R."/>
            <person name="Savchenko A."/>
            <person name="Shiryaev A."/>
            <person name="Soop K."/>
            <person name="Spirin V."/>
            <person name="Szebenyi C."/>
            <person name="Tomsovsky M."/>
            <person name="Tulloss R.E."/>
            <person name="Uehling J."/>
            <person name="Grigoriev I.V."/>
            <person name="Vagvolgyi C."/>
            <person name="Papp T."/>
            <person name="Martin F.M."/>
            <person name="Miettinen O."/>
            <person name="Hibbett D.S."/>
            <person name="Nagy L.G."/>
        </authorList>
    </citation>
    <scope>NUCLEOTIDE SEQUENCE [LARGE SCALE GENOMIC DNA]</scope>
    <source>
        <strain evidence="1 2">CBS 121175</strain>
    </source>
</reference>
<protein>
    <submittedName>
        <fullName evidence="1">Uncharacterized protein</fullName>
    </submittedName>
</protein>
<dbReference type="OrthoDB" id="3983163at2759"/>
<sequence length="94" mass="10646">MRKKANDDGDDGCRLAEIVQYICGELEPGRSGKPRLECTPIPRIFRICRNKPAIEVTRIVNLDPKTGEVEFPPSVDSICGKDWSRIVKYTRPTE</sequence>
<dbReference type="Pfam" id="PF11093">
    <property type="entry name" value="Mitochondr_Som1"/>
    <property type="match status" value="1"/>
</dbReference>
<evidence type="ECO:0000313" key="1">
    <source>
        <dbReference type="EMBL" id="TFK28580.1"/>
    </source>
</evidence>
<evidence type="ECO:0000313" key="2">
    <source>
        <dbReference type="Proteomes" id="UP000307440"/>
    </source>
</evidence>
<dbReference type="EMBL" id="ML210155">
    <property type="protein sequence ID" value="TFK28580.1"/>
    <property type="molecule type" value="Genomic_DNA"/>
</dbReference>
<organism evidence="1 2">
    <name type="scientific">Coprinopsis marcescibilis</name>
    <name type="common">Agaric fungus</name>
    <name type="synonym">Psathyrella marcescibilis</name>
    <dbReference type="NCBI Taxonomy" id="230819"/>
    <lineage>
        <taxon>Eukaryota</taxon>
        <taxon>Fungi</taxon>
        <taxon>Dikarya</taxon>
        <taxon>Basidiomycota</taxon>
        <taxon>Agaricomycotina</taxon>
        <taxon>Agaricomycetes</taxon>
        <taxon>Agaricomycetidae</taxon>
        <taxon>Agaricales</taxon>
        <taxon>Agaricineae</taxon>
        <taxon>Psathyrellaceae</taxon>
        <taxon>Coprinopsis</taxon>
    </lineage>
</organism>
<keyword evidence="2" id="KW-1185">Reference proteome</keyword>
<proteinExistence type="predicted"/>
<dbReference type="GO" id="GO:0042720">
    <property type="term" value="C:mitochondrial inner membrane peptidase complex"/>
    <property type="evidence" value="ECO:0007669"/>
    <property type="project" value="InterPro"/>
</dbReference>
<accession>A0A5C3L756</accession>
<dbReference type="AlphaFoldDB" id="A0A5C3L756"/>
<gene>
    <name evidence="1" type="ORF">FA15DRAFT_633874</name>
</gene>